<evidence type="ECO:0000256" key="2">
    <source>
        <dbReference type="ARBA" id="ARBA00022801"/>
    </source>
</evidence>
<feature type="domain" description="Glycosyl hydrolase family 13 catalytic" evidence="5">
    <location>
        <begin position="161"/>
        <end position="593"/>
    </location>
</feature>
<dbReference type="Gene3D" id="2.60.40.10">
    <property type="entry name" value="Immunoglobulins"/>
    <property type="match status" value="1"/>
</dbReference>
<name>H5U1F2_9ACTN</name>
<evidence type="ECO:0000256" key="1">
    <source>
        <dbReference type="ARBA" id="ARBA00008061"/>
    </source>
</evidence>
<dbReference type="SUPFAM" id="SSF81296">
    <property type="entry name" value="E set domains"/>
    <property type="match status" value="1"/>
</dbReference>
<dbReference type="AlphaFoldDB" id="H5U1F2"/>
<dbReference type="Gene3D" id="3.20.20.80">
    <property type="entry name" value="Glycosidases"/>
    <property type="match status" value="1"/>
</dbReference>
<dbReference type="InterPro" id="IPR044505">
    <property type="entry name" value="GlgX_Isoamylase_N_E_set"/>
</dbReference>
<dbReference type="Pfam" id="PF02922">
    <property type="entry name" value="CBM_48"/>
    <property type="match status" value="1"/>
</dbReference>
<evidence type="ECO:0000256" key="3">
    <source>
        <dbReference type="ARBA" id="ARBA00023295"/>
    </source>
</evidence>
<evidence type="ECO:0000313" key="7">
    <source>
        <dbReference type="Proteomes" id="UP000005845"/>
    </source>
</evidence>
<dbReference type="CDD" id="cd11326">
    <property type="entry name" value="AmyAc_Glg_debranch"/>
    <property type="match status" value="1"/>
</dbReference>
<feature type="region of interest" description="Disordered" evidence="4">
    <location>
        <begin position="493"/>
        <end position="514"/>
    </location>
</feature>
<evidence type="ECO:0000313" key="6">
    <source>
        <dbReference type="EMBL" id="GAB39560.1"/>
    </source>
</evidence>
<dbReference type="Pfam" id="PF00128">
    <property type="entry name" value="Alpha-amylase"/>
    <property type="match status" value="1"/>
</dbReference>
<dbReference type="Gene3D" id="2.60.40.1180">
    <property type="entry name" value="Golgi alpha-mannosidase II"/>
    <property type="match status" value="1"/>
</dbReference>
<dbReference type="GO" id="GO:0005980">
    <property type="term" value="P:glycogen catabolic process"/>
    <property type="evidence" value="ECO:0007669"/>
    <property type="project" value="InterPro"/>
</dbReference>
<evidence type="ECO:0000256" key="4">
    <source>
        <dbReference type="SAM" id="MobiDB-lite"/>
    </source>
</evidence>
<keyword evidence="7" id="KW-1185">Reference proteome</keyword>
<dbReference type="InterPro" id="IPR006047">
    <property type="entry name" value="GH13_cat_dom"/>
</dbReference>
<protein>
    <submittedName>
        <fullName evidence="6">Glycogen debranching enzyme</fullName>
    </submittedName>
</protein>
<dbReference type="eggNOG" id="COG1523">
    <property type="taxonomic scope" value="Bacteria"/>
</dbReference>
<dbReference type="SUPFAM" id="SSF51011">
    <property type="entry name" value="Glycosyl hydrolase domain"/>
    <property type="match status" value="1"/>
</dbReference>
<organism evidence="6 7">
    <name type="scientific">Gordonia sputi NBRC 100414</name>
    <dbReference type="NCBI Taxonomy" id="1089453"/>
    <lineage>
        <taxon>Bacteria</taxon>
        <taxon>Bacillati</taxon>
        <taxon>Actinomycetota</taxon>
        <taxon>Actinomycetes</taxon>
        <taxon>Mycobacteriales</taxon>
        <taxon>Gordoniaceae</taxon>
        <taxon>Gordonia</taxon>
    </lineage>
</organism>
<dbReference type="CDD" id="cd02856">
    <property type="entry name" value="E_set_GDE_Isoamylase_N"/>
    <property type="match status" value="1"/>
</dbReference>
<dbReference type="InterPro" id="IPR011837">
    <property type="entry name" value="Glycogen_debranch_GlgX"/>
</dbReference>
<dbReference type="NCBIfam" id="TIGR02100">
    <property type="entry name" value="glgX_debranch"/>
    <property type="match status" value="1"/>
</dbReference>
<dbReference type="InterPro" id="IPR013783">
    <property type="entry name" value="Ig-like_fold"/>
</dbReference>
<dbReference type="InterPro" id="IPR004193">
    <property type="entry name" value="Glyco_hydro_13_N"/>
</dbReference>
<accession>H5U1F2</accession>
<dbReference type="InterPro" id="IPR014756">
    <property type="entry name" value="Ig_E-set"/>
</dbReference>
<sequence>MTGTISPGDPSILGATVTDRGTNFAVSSGGDAVWLCLFDDAGAETRLLLPGREIDVWHGVVDGVRAGTRYGFRVDGPFAPERGRRYNPARLLLDPYARRIVGDVEYCDALLDHDVDDPSRPSALDSAPFVPRSVVVEQPPQATTATAPGPRRPASELVIYEVHVRGFTQSHPDIPAELRGTFAGLAHPAVLDYLTSLGVNAVELLPMHRSVSERELAQRHLTNYWGYNTIGFFAPHNAYSAADRAGRGDESIAEFRHMVDALHGAGIEVILDVVYNHTAEGDDSGPTLCHRGLDNRAYYVLDPDDGSYVDTTGCGNSVAVAHPTTLRMVTDSLRYWASLGVDGFRFDLAPTLARQGTDSARNDWARNDWGGGPFDPTAAFLRVLGQDDVLSRVRLIAEPWDVGRNDSHQLGAFGPEWGEWNDRYRDSVRDFWRSHEGLLAPMARRLTGSADIFGGRRHNPATVIRRRAASINYVTSHDGFTLHDLVSYERKHNADNGSHNSDGTDDNRSWNCGTEGPTDDEAIVALRRRQMRAMLTTLLLSAGTPMLLGGDERGRTQRGNNNAYCQDDETSWFDWTSGDEALVAFTRDLISLRLRHSALCRAAVELSDAPDWFTPDGTPMSDDDWQDEAARSVAWSLRPPQSAGTRTLLATNDFVVLLNSWWRGVDFVLAPVLAQQKWDVVVDTFAPDAPSSIVDSTCHVRPRSIVVLRSVVPRSGG</sequence>
<dbReference type="SUPFAM" id="SSF51445">
    <property type="entry name" value="(Trans)glycosidases"/>
    <property type="match status" value="1"/>
</dbReference>
<evidence type="ECO:0000259" key="5">
    <source>
        <dbReference type="SMART" id="SM00642"/>
    </source>
</evidence>
<dbReference type="InterPro" id="IPR013780">
    <property type="entry name" value="Glyco_hydro_b"/>
</dbReference>
<dbReference type="Proteomes" id="UP000005845">
    <property type="component" value="Unassembled WGS sequence"/>
</dbReference>
<keyword evidence="3" id="KW-0326">Glycosidase</keyword>
<dbReference type="PANTHER" id="PTHR43002">
    <property type="entry name" value="GLYCOGEN DEBRANCHING ENZYME"/>
    <property type="match status" value="1"/>
</dbReference>
<dbReference type="GO" id="GO:0004135">
    <property type="term" value="F:amylo-alpha-1,6-glucosidase activity"/>
    <property type="evidence" value="ECO:0007669"/>
    <property type="project" value="InterPro"/>
</dbReference>
<dbReference type="RefSeq" id="WP_005206431.1">
    <property type="nucleotide sequence ID" value="NZ_BAFC01000072.1"/>
</dbReference>
<gene>
    <name evidence="6" type="primary">glgX</name>
    <name evidence="6" type="ORF">GOSPT_072_00120</name>
</gene>
<dbReference type="EMBL" id="BAFC01000072">
    <property type="protein sequence ID" value="GAB39560.1"/>
    <property type="molecule type" value="Genomic_DNA"/>
</dbReference>
<dbReference type="SMART" id="SM00642">
    <property type="entry name" value="Aamy"/>
    <property type="match status" value="1"/>
</dbReference>
<keyword evidence="2" id="KW-0378">Hydrolase</keyword>
<reference evidence="6 7" key="1">
    <citation type="submission" date="2012-02" db="EMBL/GenBank/DDBJ databases">
        <title>Whole genome shotgun sequence of Gordonia sputi NBRC 100414.</title>
        <authorList>
            <person name="Yoshida I."/>
            <person name="Hosoyama A."/>
            <person name="Tsuchikane K."/>
            <person name="Katsumata H."/>
            <person name="Yamazaki S."/>
            <person name="Fujita N."/>
        </authorList>
    </citation>
    <scope>NUCLEOTIDE SEQUENCE [LARGE SCALE GENOMIC DNA]</scope>
    <source>
        <strain evidence="6 7">NBRC 100414</strain>
    </source>
</reference>
<comment type="similarity">
    <text evidence="1">Belongs to the glycosyl hydrolase 13 family.</text>
</comment>
<dbReference type="InterPro" id="IPR017853">
    <property type="entry name" value="GH"/>
</dbReference>
<comment type="caution">
    <text evidence="6">The sequence shown here is derived from an EMBL/GenBank/DDBJ whole genome shotgun (WGS) entry which is preliminary data.</text>
</comment>
<proteinExistence type="inferred from homology"/>